<feature type="domain" description="GGDEF" evidence="1">
    <location>
        <begin position="184"/>
        <end position="317"/>
    </location>
</feature>
<dbReference type="InterPro" id="IPR003607">
    <property type="entry name" value="HD/PDEase_dom"/>
</dbReference>
<dbReference type="Pfam" id="PF13487">
    <property type="entry name" value="HD_5"/>
    <property type="match status" value="1"/>
</dbReference>
<dbReference type="PROSITE" id="PS50887">
    <property type="entry name" value="GGDEF"/>
    <property type="match status" value="1"/>
</dbReference>
<dbReference type="InterPro" id="IPR000160">
    <property type="entry name" value="GGDEF_dom"/>
</dbReference>
<organism evidence="3 4">
    <name type="scientific">Anoxynatronum sibiricum</name>
    <dbReference type="NCBI Taxonomy" id="210623"/>
    <lineage>
        <taxon>Bacteria</taxon>
        <taxon>Bacillati</taxon>
        <taxon>Bacillota</taxon>
        <taxon>Clostridia</taxon>
        <taxon>Eubacteriales</taxon>
        <taxon>Clostridiaceae</taxon>
        <taxon>Anoxynatronum</taxon>
    </lineage>
</organism>
<dbReference type="PANTHER" id="PTHR45228:SF1">
    <property type="entry name" value="CYCLIC DI-GMP PHOSPHODIESTERASE TM_0186"/>
    <property type="match status" value="1"/>
</dbReference>
<dbReference type="Gene3D" id="3.30.70.270">
    <property type="match status" value="1"/>
</dbReference>
<dbReference type="PANTHER" id="PTHR45228">
    <property type="entry name" value="CYCLIC DI-GMP PHOSPHODIESTERASE TM_0186-RELATED"/>
    <property type="match status" value="1"/>
</dbReference>
<proteinExistence type="predicted"/>
<dbReference type="SMART" id="SM00471">
    <property type="entry name" value="HDc"/>
    <property type="match status" value="1"/>
</dbReference>
<dbReference type="EMBL" id="JBCITM010000007">
    <property type="protein sequence ID" value="MEN1760496.1"/>
    <property type="molecule type" value="Genomic_DNA"/>
</dbReference>
<reference evidence="3 4" key="1">
    <citation type="submission" date="2024-04" db="EMBL/GenBank/DDBJ databases">
        <title>Genome sequencing and metabolic network reconstruction of aminoacids and betaine degradation by Anoxynatronum sibiricum.</title>
        <authorList>
            <person name="Detkova E.N."/>
            <person name="Boltjanskaja Y.V."/>
            <person name="Mardanov A.V."/>
            <person name="Kevbrin V."/>
        </authorList>
    </citation>
    <scope>NUCLEOTIDE SEQUENCE [LARGE SCALE GENOMIC DNA]</scope>
    <source>
        <strain evidence="3 4">Z-7981</strain>
    </source>
</reference>
<dbReference type="SMART" id="SM00267">
    <property type="entry name" value="GGDEF"/>
    <property type="match status" value="1"/>
</dbReference>
<dbReference type="CDD" id="cd01949">
    <property type="entry name" value="GGDEF"/>
    <property type="match status" value="1"/>
</dbReference>
<keyword evidence="4" id="KW-1185">Reference proteome</keyword>
<dbReference type="NCBIfam" id="TIGR00254">
    <property type="entry name" value="GGDEF"/>
    <property type="match status" value="1"/>
</dbReference>
<dbReference type="Gene3D" id="1.10.3210.10">
    <property type="entry name" value="Hypothetical protein af1432"/>
    <property type="match status" value="1"/>
</dbReference>
<dbReference type="SUPFAM" id="SSF109604">
    <property type="entry name" value="HD-domain/PDEase-like"/>
    <property type="match status" value="1"/>
</dbReference>
<dbReference type="Proteomes" id="UP001407405">
    <property type="component" value="Unassembled WGS sequence"/>
</dbReference>
<dbReference type="Gene3D" id="3.30.450.20">
    <property type="entry name" value="PAS domain"/>
    <property type="match status" value="1"/>
</dbReference>
<dbReference type="InterPro" id="IPR029787">
    <property type="entry name" value="Nucleotide_cyclase"/>
</dbReference>
<dbReference type="InterPro" id="IPR035965">
    <property type="entry name" value="PAS-like_dom_sf"/>
</dbReference>
<evidence type="ECO:0000259" key="1">
    <source>
        <dbReference type="PROSITE" id="PS50887"/>
    </source>
</evidence>
<dbReference type="SUPFAM" id="SSF55073">
    <property type="entry name" value="Nucleotide cyclase"/>
    <property type="match status" value="1"/>
</dbReference>
<comment type="caution">
    <text evidence="3">The sequence shown here is derived from an EMBL/GenBank/DDBJ whole genome shotgun (WGS) entry which is preliminary data.</text>
</comment>
<dbReference type="InterPro" id="IPR052020">
    <property type="entry name" value="Cyclic_di-GMP/3'3'-cGAMP_PDE"/>
</dbReference>
<name>A0ABU9VVS9_9CLOT</name>
<dbReference type="InterPro" id="IPR037522">
    <property type="entry name" value="HD_GYP_dom"/>
</dbReference>
<accession>A0ABU9VVS9</accession>
<evidence type="ECO:0000313" key="3">
    <source>
        <dbReference type="EMBL" id="MEN1760496.1"/>
    </source>
</evidence>
<dbReference type="CDD" id="cd00077">
    <property type="entry name" value="HDc"/>
    <property type="match status" value="1"/>
</dbReference>
<evidence type="ECO:0000259" key="2">
    <source>
        <dbReference type="PROSITE" id="PS51832"/>
    </source>
</evidence>
<evidence type="ECO:0000313" key="4">
    <source>
        <dbReference type="Proteomes" id="UP001407405"/>
    </source>
</evidence>
<dbReference type="PROSITE" id="PS51832">
    <property type="entry name" value="HD_GYP"/>
    <property type="match status" value="1"/>
</dbReference>
<dbReference type="Pfam" id="PF00990">
    <property type="entry name" value="GGDEF"/>
    <property type="match status" value="1"/>
</dbReference>
<dbReference type="SUPFAM" id="SSF55785">
    <property type="entry name" value="PYP-like sensor domain (PAS domain)"/>
    <property type="match status" value="1"/>
</dbReference>
<dbReference type="RefSeq" id="WP_343185818.1">
    <property type="nucleotide sequence ID" value="NZ_JBCITM010000007.1"/>
</dbReference>
<feature type="domain" description="HD-GYP" evidence="2">
    <location>
        <begin position="307"/>
        <end position="502"/>
    </location>
</feature>
<sequence>MRNSSTPKDKKQVTREAIIGLGEGSIRKSYYPELQEKMASLEKSHSRNRTLMMAIPDMLLVSDARGHLAPFSAGSRQETNRSLAILREPGITDMLREIVMKCLETQEIQQEVFELKGEGTSITYEARMHATELKEVLIIVRDITEQRQLENRLRTLAEKDHLTGLYNRRKFEEKLMELEGKDLKGIALILFDIDGLKVINDTLGHLAGDQIIVSLAKLLQQLVKDTHYLARIGGNEFAVLVEQEPIESIETMLQIFRERLEAYNRETETGSLGVSYGYAYHQQGCLATKELHQQADHHLYQHKLLKESSSKSALVRTLMKALEAKDYITEGHADRMTFLAEAMGEQLGLSQSQKDSLRLLTKFHDLGKVGIPDSILKKPGKLNAEEWAVMKTHSRIGERIAAASPELKEISQLILKHHEKWDGSGYPLQLKGEAIPIECRILAIVDAFDAMNNDRPYRGAMPAEAALAEIKRSSGTQFDPVMVTLFETVLEQNHFNGSSWQMPTDEVSDRGIV</sequence>
<protein>
    <submittedName>
        <fullName evidence="3">HD domain-containing phosphohydrolase</fullName>
    </submittedName>
</protein>
<gene>
    <name evidence="3" type="ORF">AAIG11_08430</name>
</gene>
<dbReference type="InterPro" id="IPR043128">
    <property type="entry name" value="Rev_trsase/Diguanyl_cyclase"/>
</dbReference>